<dbReference type="InterPro" id="IPR008332">
    <property type="entry name" value="MethylG_MeTrfase_N"/>
</dbReference>
<evidence type="ECO:0000259" key="11">
    <source>
        <dbReference type="Pfam" id="PF02870"/>
    </source>
</evidence>
<dbReference type="FunFam" id="1.10.10.10:FF:000214">
    <property type="entry name" value="Methylated-DNA--protein-cysteine methyltransferase"/>
    <property type="match status" value="1"/>
</dbReference>
<dbReference type="EMBL" id="NFLJ01000004">
    <property type="protein sequence ID" value="OUQ36111.1"/>
    <property type="molecule type" value="Genomic_DNA"/>
</dbReference>
<evidence type="ECO:0000256" key="3">
    <source>
        <dbReference type="ARBA" id="ARBA00022490"/>
    </source>
</evidence>
<keyword evidence="7 9" id="KW-0234">DNA repair</keyword>
<dbReference type="Proteomes" id="UP000195305">
    <property type="component" value="Unassembled WGS sequence"/>
</dbReference>
<evidence type="ECO:0000256" key="2">
    <source>
        <dbReference type="ARBA" id="ARBA00008711"/>
    </source>
</evidence>
<dbReference type="Pfam" id="PF01035">
    <property type="entry name" value="DNA_binding_1"/>
    <property type="match status" value="1"/>
</dbReference>
<evidence type="ECO:0000256" key="5">
    <source>
        <dbReference type="ARBA" id="ARBA00022679"/>
    </source>
</evidence>
<dbReference type="InterPro" id="IPR036631">
    <property type="entry name" value="MGMT_N_sf"/>
</dbReference>
<dbReference type="PANTHER" id="PTHR10815">
    <property type="entry name" value="METHYLATED-DNA--PROTEIN-CYSTEINE METHYLTRANSFERASE"/>
    <property type="match status" value="1"/>
</dbReference>
<feature type="active site" description="Nucleophile; methyl group acceptor" evidence="9">
    <location>
        <position position="135"/>
    </location>
</feature>
<dbReference type="PROSITE" id="PS00374">
    <property type="entry name" value="MGMT"/>
    <property type="match status" value="1"/>
</dbReference>
<dbReference type="HAMAP" id="MF_00772">
    <property type="entry name" value="OGT"/>
    <property type="match status" value="1"/>
</dbReference>
<protein>
    <recommendedName>
        <fullName evidence="9">Methylated-DNA--protein-cysteine methyltransferase</fullName>
        <ecNumber evidence="9">2.1.1.63</ecNumber>
    </recommendedName>
    <alternativeName>
        <fullName evidence="9">6-O-methylguanine-DNA methyltransferase</fullName>
        <shortName evidence="9">MGMT</shortName>
    </alternativeName>
    <alternativeName>
        <fullName evidence="9">O-6-methylguanine-DNA-alkyltransferase</fullName>
    </alternativeName>
</protein>
<dbReference type="CDD" id="cd06445">
    <property type="entry name" value="ATase"/>
    <property type="match status" value="1"/>
</dbReference>
<dbReference type="PANTHER" id="PTHR10815:SF5">
    <property type="entry name" value="METHYLATED-DNA--PROTEIN-CYSTEINE METHYLTRANSFERASE"/>
    <property type="match status" value="1"/>
</dbReference>
<comment type="similarity">
    <text evidence="2 9">Belongs to the MGMT family.</text>
</comment>
<dbReference type="SUPFAM" id="SSF53155">
    <property type="entry name" value="Methylated DNA-protein cysteine methyltransferase domain"/>
    <property type="match status" value="1"/>
</dbReference>
<evidence type="ECO:0000256" key="1">
    <source>
        <dbReference type="ARBA" id="ARBA00001286"/>
    </source>
</evidence>
<evidence type="ECO:0000313" key="12">
    <source>
        <dbReference type="EMBL" id="OUQ36111.1"/>
    </source>
</evidence>
<dbReference type="InterPro" id="IPR001497">
    <property type="entry name" value="MethylDNA_cys_MeTrfase_AS"/>
</dbReference>
<accession>A0A1Y4T4G4</accession>
<sequence>MYNQTYYQSPLGRLLLVSYEDCLVGLWIEGQKYYMGKIKERPVSKETVILRETKKWLDEYFDGCNPSISRLKIAPEGTEFQKRVWRILCDIPYGQTTTYKAIAQTIAKQMNKSSMSAQAVGSAVGHNPISIIIPCHRVVGTNGSLTGYAGGLERKRMLLALENINLDSMK</sequence>
<feature type="domain" description="Methylated-DNA-[protein]-cysteine S-methyltransferase DNA binding" evidence="10">
    <location>
        <begin position="79"/>
        <end position="163"/>
    </location>
</feature>
<keyword evidence="5 9" id="KW-0808">Transferase</keyword>
<dbReference type="GO" id="GO:0006307">
    <property type="term" value="P:DNA alkylation repair"/>
    <property type="evidence" value="ECO:0007669"/>
    <property type="project" value="UniProtKB-UniRule"/>
</dbReference>
<dbReference type="InterPro" id="IPR023546">
    <property type="entry name" value="MGMT"/>
</dbReference>
<feature type="domain" description="Methylguanine DNA methyltransferase ribonuclease-like" evidence="11">
    <location>
        <begin position="5"/>
        <end position="73"/>
    </location>
</feature>
<dbReference type="InterPro" id="IPR036217">
    <property type="entry name" value="MethylDNA_cys_MeTrfase_DNAb"/>
</dbReference>
<name>A0A1Y4T4G4_9FIRM</name>
<dbReference type="SUPFAM" id="SSF46767">
    <property type="entry name" value="Methylated DNA-protein cysteine methyltransferase, C-terminal domain"/>
    <property type="match status" value="1"/>
</dbReference>
<proteinExistence type="inferred from homology"/>
<keyword evidence="6 9" id="KW-0227">DNA damage</keyword>
<evidence type="ECO:0000259" key="10">
    <source>
        <dbReference type="Pfam" id="PF01035"/>
    </source>
</evidence>
<dbReference type="OrthoDB" id="9783680at2"/>
<evidence type="ECO:0000256" key="4">
    <source>
        <dbReference type="ARBA" id="ARBA00022603"/>
    </source>
</evidence>
<keyword evidence="13" id="KW-1185">Reference proteome</keyword>
<evidence type="ECO:0000313" key="13">
    <source>
        <dbReference type="Proteomes" id="UP000195305"/>
    </source>
</evidence>
<comment type="function">
    <text evidence="9">Involved in the cellular defense against the biological effects of O6-methylguanine (O6-MeG) and O4-methylthymine (O4-MeT) in DNA. Repairs the methylated nucleobase in DNA by stoichiometrically transferring the methyl group to a cysteine residue in the enzyme. This is a suicide reaction: the enzyme is irreversibly inactivated.</text>
</comment>
<comment type="caution">
    <text evidence="12">The sequence shown here is derived from an EMBL/GenBank/DDBJ whole genome shotgun (WGS) entry which is preliminary data.</text>
</comment>
<dbReference type="InterPro" id="IPR014048">
    <property type="entry name" value="MethylDNA_cys_MeTrfase_DNA-bd"/>
</dbReference>
<comment type="miscellaneous">
    <text evidence="9">This enzyme catalyzes only one turnover and therefore is not strictly catalytic. According to one definition, an enzyme is a biocatalyst that acts repeatedly and over many reaction cycles.</text>
</comment>
<dbReference type="Pfam" id="PF02870">
    <property type="entry name" value="Methyltransf_1N"/>
    <property type="match status" value="1"/>
</dbReference>
<evidence type="ECO:0000256" key="6">
    <source>
        <dbReference type="ARBA" id="ARBA00022763"/>
    </source>
</evidence>
<reference evidence="12 13" key="1">
    <citation type="journal article" date="2018" name="BMC Genomics">
        <title>Whole genome sequencing and function prediction of 133 gut anaerobes isolated from chicken caecum in pure cultures.</title>
        <authorList>
            <person name="Medvecky M."/>
            <person name="Cejkova D."/>
            <person name="Polansky O."/>
            <person name="Karasova D."/>
            <person name="Kubasova T."/>
            <person name="Cizek A."/>
            <person name="Rychlik I."/>
        </authorList>
    </citation>
    <scope>NUCLEOTIDE SEQUENCE [LARGE SCALE GENOMIC DNA]</scope>
    <source>
        <strain evidence="12 13">An13</strain>
    </source>
</reference>
<organism evidence="12 13">
    <name type="scientific">Massilimicrobiota timonensis</name>
    <dbReference type="NCBI Taxonomy" id="1776392"/>
    <lineage>
        <taxon>Bacteria</taxon>
        <taxon>Bacillati</taxon>
        <taxon>Bacillota</taxon>
        <taxon>Erysipelotrichia</taxon>
        <taxon>Erysipelotrichales</taxon>
        <taxon>Erysipelotrichaceae</taxon>
        <taxon>Massilimicrobiota</taxon>
    </lineage>
</organism>
<gene>
    <name evidence="12" type="ORF">B5E75_02220</name>
</gene>
<evidence type="ECO:0000256" key="9">
    <source>
        <dbReference type="HAMAP-Rule" id="MF_00772"/>
    </source>
</evidence>
<dbReference type="GO" id="GO:0005737">
    <property type="term" value="C:cytoplasm"/>
    <property type="evidence" value="ECO:0007669"/>
    <property type="project" value="UniProtKB-SubCell"/>
</dbReference>
<keyword evidence="3 9" id="KW-0963">Cytoplasm</keyword>
<evidence type="ECO:0000256" key="8">
    <source>
        <dbReference type="ARBA" id="ARBA00049348"/>
    </source>
</evidence>
<dbReference type="Gene3D" id="3.30.160.70">
    <property type="entry name" value="Methylated DNA-protein cysteine methyltransferase domain"/>
    <property type="match status" value="1"/>
</dbReference>
<keyword evidence="4 9" id="KW-0489">Methyltransferase</keyword>
<dbReference type="AlphaFoldDB" id="A0A1Y4T4G4"/>
<dbReference type="Gene3D" id="1.10.10.10">
    <property type="entry name" value="Winged helix-like DNA-binding domain superfamily/Winged helix DNA-binding domain"/>
    <property type="match status" value="1"/>
</dbReference>
<dbReference type="EC" id="2.1.1.63" evidence="9"/>
<dbReference type="InterPro" id="IPR036388">
    <property type="entry name" value="WH-like_DNA-bd_sf"/>
</dbReference>
<dbReference type="RefSeq" id="WP_087357165.1">
    <property type="nucleotide sequence ID" value="NZ_AP031415.1"/>
</dbReference>
<dbReference type="GO" id="GO:0032259">
    <property type="term" value="P:methylation"/>
    <property type="evidence" value="ECO:0007669"/>
    <property type="project" value="UniProtKB-KW"/>
</dbReference>
<dbReference type="NCBIfam" id="TIGR00589">
    <property type="entry name" value="ogt"/>
    <property type="match status" value="1"/>
</dbReference>
<comment type="catalytic activity">
    <reaction evidence="1 9">
        <text>a 4-O-methyl-thymidine in DNA + L-cysteinyl-[protein] = a thymidine in DNA + S-methyl-L-cysteinyl-[protein]</text>
        <dbReference type="Rhea" id="RHEA:53428"/>
        <dbReference type="Rhea" id="RHEA-COMP:10131"/>
        <dbReference type="Rhea" id="RHEA-COMP:10132"/>
        <dbReference type="Rhea" id="RHEA-COMP:13555"/>
        <dbReference type="Rhea" id="RHEA-COMP:13556"/>
        <dbReference type="ChEBI" id="CHEBI:29950"/>
        <dbReference type="ChEBI" id="CHEBI:82612"/>
        <dbReference type="ChEBI" id="CHEBI:137386"/>
        <dbReference type="ChEBI" id="CHEBI:137387"/>
        <dbReference type="EC" id="2.1.1.63"/>
    </reaction>
</comment>
<comment type="subcellular location">
    <subcellularLocation>
        <location evidence="9">Cytoplasm</location>
    </subcellularLocation>
</comment>
<evidence type="ECO:0000256" key="7">
    <source>
        <dbReference type="ARBA" id="ARBA00023204"/>
    </source>
</evidence>
<dbReference type="GO" id="GO:0003908">
    <property type="term" value="F:methylated-DNA-[protein]-cysteine S-methyltransferase activity"/>
    <property type="evidence" value="ECO:0007669"/>
    <property type="project" value="UniProtKB-UniRule"/>
</dbReference>
<comment type="catalytic activity">
    <reaction evidence="8 9">
        <text>a 6-O-methyl-2'-deoxyguanosine in DNA + L-cysteinyl-[protein] = S-methyl-L-cysteinyl-[protein] + a 2'-deoxyguanosine in DNA</text>
        <dbReference type="Rhea" id="RHEA:24000"/>
        <dbReference type="Rhea" id="RHEA-COMP:10131"/>
        <dbReference type="Rhea" id="RHEA-COMP:10132"/>
        <dbReference type="Rhea" id="RHEA-COMP:11367"/>
        <dbReference type="Rhea" id="RHEA-COMP:11368"/>
        <dbReference type="ChEBI" id="CHEBI:29950"/>
        <dbReference type="ChEBI" id="CHEBI:82612"/>
        <dbReference type="ChEBI" id="CHEBI:85445"/>
        <dbReference type="ChEBI" id="CHEBI:85448"/>
        <dbReference type="EC" id="2.1.1.63"/>
    </reaction>
</comment>